<name>A0A0H3K2T9_SYNP6</name>
<dbReference type="Proteomes" id="UP000001175">
    <property type="component" value="Chromosome"/>
</dbReference>
<evidence type="ECO:0000313" key="6">
    <source>
        <dbReference type="EMBL" id="BAD79286.1"/>
    </source>
</evidence>
<dbReference type="InterPro" id="IPR001129">
    <property type="entry name" value="Membr-assoc_MAPEG"/>
</dbReference>
<dbReference type="SUPFAM" id="SSF161084">
    <property type="entry name" value="MAPEG domain-like"/>
    <property type="match status" value="1"/>
</dbReference>
<dbReference type="KEGG" id="syc:syc1096_d"/>
<evidence type="ECO:0000313" key="7">
    <source>
        <dbReference type="Proteomes" id="UP000001175"/>
    </source>
</evidence>
<feature type="transmembrane region" description="Helical" evidence="5">
    <location>
        <begin position="106"/>
        <end position="129"/>
    </location>
</feature>
<dbReference type="GO" id="GO:0006691">
    <property type="term" value="P:leukotriene metabolic process"/>
    <property type="evidence" value="ECO:0007669"/>
    <property type="project" value="UniProtKB-ARBA"/>
</dbReference>
<accession>A0A0H3K2T9</accession>
<dbReference type="GO" id="GO:0004602">
    <property type="term" value="F:glutathione peroxidase activity"/>
    <property type="evidence" value="ECO:0007669"/>
    <property type="project" value="TreeGrafter"/>
</dbReference>
<protein>
    <submittedName>
        <fullName evidence="6">Glutathione S-transferase</fullName>
    </submittedName>
</protein>
<proteinExistence type="predicted"/>
<dbReference type="eggNOG" id="COG3788">
    <property type="taxonomic scope" value="Bacteria"/>
</dbReference>
<dbReference type="Pfam" id="PF01124">
    <property type="entry name" value="MAPEG"/>
    <property type="match status" value="1"/>
</dbReference>
<dbReference type="EMBL" id="AP008231">
    <property type="protein sequence ID" value="BAD79286.1"/>
    <property type="molecule type" value="Genomic_DNA"/>
</dbReference>
<keyword evidence="6" id="KW-0808">Transferase</keyword>
<feature type="transmembrane region" description="Helical" evidence="5">
    <location>
        <begin position="65"/>
        <end position="86"/>
    </location>
</feature>
<evidence type="ECO:0000256" key="5">
    <source>
        <dbReference type="SAM" id="Phobius"/>
    </source>
</evidence>
<dbReference type="PANTHER" id="PTHR10250:SF15">
    <property type="entry name" value="MICROSOMAL GLUTATHIONE S-TRANSFERASE-RELATED"/>
    <property type="match status" value="1"/>
</dbReference>
<dbReference type="InterPro" id="IPR023352">
    <property type="entry name" value="MAPEG-like_dom_sf"/>
</dbReference>
<dbReference type="Gene3D" id="1.20.120.550">
    <property type="entry name" value="Membrane associated eicosanoid/glutathione metabolism-like domain"/>
    <property type="match status" value="1"/>
</dbReference>
<evidence type="ECO:0000256" key="1">
    <source>
        <dbReference type="ARBA" id="ARBA00004141"/>
    </source>
</evidence>
<dbReference type="GO" id="GO:0004364">
    <property type="term" value="F:glutathione transferase activity"/>
    <property type="evidence" value="ECO:0007669"/>
    <property type="project" value="TreeGrafter"/>
</dbReference>
<dbReference type="PANTHER" id="PTHR10250">
    <property type="entry name" value="MICROSOMAL GLUTATHIONE S-TRANSFERASE"/>
    <property type="match status" value="1"/>
</dbReference>
<comment type="subcellular location">
    <subcellularLocation>
        <location evidence="1">Membrane</location>
        <topology evidence="1">Multi-pass membrane protein</topology>
    </subcellularLocation>
</comment>
<sequence>MMSPLIAVISALALILYQVLAFNVGRARARYQVKPPQVSGPPEFERVYRVQQNTLEQLVFFLPSLWLFAGFVNETAAASLGGIWIFGRILYAWGYYQAPEKRGPGFGISFLSSAVLAIGALIGGLLALLQPAT</sequence>
<dbReference type="AlphaFoldDB" id="A0A0H3K2T9"/>
<dbReference type="GO" id="GO:0016020">
    <property type="term" value="C:membrane"/>
    <property type="evidence" value="ECO:0007669"/>
    <property type="project" value="UniProtKB-SubCell"/>
</dbReference>
<keyword evidence="4 5" id="KW-0472">Membrane</keyword>
<evidence type="ECO:0000256" key="4">
    <source>
        <dbReference type="ARBA" id="ARBA00023136"/>
    </source>
</evidence>
<evidence type="ECO:0000256" key="3">
    <source>
        <dbReference type="ARBA" id="ARBA00022989"/>
    </source>
</evidence>
<reference evidence="6 7" key="1">
    <citation type="journal article" date="2007" name="Photosyn. Res.">
        <title>Complete nucleotide sequence of the freshwater unicellular cyanobacterium Synechococcus elongatus PCC 6301 chromosome: gene content and organization.</title>
        <authorList>
            <person name="Sugita C."/>
            <person name="Ogata K."/>
            <person name="Shikata M."/>
            <person name="Jikuya H."/>
            <person name="Takano J."/>
            <person name="Furumichi M."/>
            <person name="Kanehisa M."/>
            <person name="Omata T."/>
            <person name="Sugiura M."/>
            <person name="Sugita M."/>
        </authorList>
    </citation>
    <scope>NUCLEOTIDE SEQUENCE [LARGE SCALE GENOMIC DNA]</scope>
    <source>
        <strain evidence="7">ATCC 27144 / PCC 6301 / SAUG 1402/1</strain>
    </source>
</reference>
<keyword evidence="3 5" id="KW-1133">Transmembrane helix</keyword>
<keyword evidence="2 5" id="KW-0812">Transmembrane</keyword>
<dbReference type="InterPro" id="IPR050997">
    <property type="entry name" value="MAPEG"/>
</dbReference>
<gene>
    <name evidence="6" type="ordered locus">syc1096_d</name>
</gene>
<organism evidence="6 7">
    <name type="scientific">Synechococcus sp. (strain ATCC 27144 / PCC 6301 / SAUG 1402/1)</name>
    <name type="common">Anacystis nidulans</name>
    <dbReference type="NCBI Taxonomy" id="269084"/>
    <lineage>
        <taxon>Bacteria</taxon>
        <taxon>Bacillati</taxon>
        <taxon>Cyanobacteriota</taxon>
        <taxon>Cyanophyceae</taxon>
        <taxon>Synechococcales</taxon>
        <taxon>Synechococcaceae</taxon>
        <taxon>Synechococcus</taxon>
    </lineage>
</organism>
<evidence type="ECO:0000256" key="2">
    <source>
        <dbReference type="ARBA" id="ARBA00022692"/>
    </source>
</evidence>